<feature type="compositionally biased region" description="Acidic residues" evidence="1">
    <location>
        <begin position="838"/>
        <end position="860"/>
    </location>
</feature>
<reference evidence="2" key="1">
    <citation type="submission" date="2022-10" db="EMBL/GenBank/DDBJ databases">
        <authorList>
            <person name="Chen Y."/>
            <person name="Dougan E. K."/>
            <person name="Chan C."/>
            <person name="Rhodes N."/>
            <person name="Thang M."/>
        </authorList>
    </citation>
    <scope>NUCLEOTIDE SEQUENCE</scope>
</reference>
<protein>
    <submittedName>
        <fullName evidence="2">Uncharacterized protein</fullName>
    </submittedName>
</protein>
<gene>
    <name evidence="2" type="ORF">C1SCF055_LOCUS23464</name>
</gene>
<evidence type="ECO:0000256" key="1">
    <source>
        <dbReference type="SAM" id="MobiDB-lite"/>
    </source>
</evidence>
<dbReference type="OrthoDB" id="10688137at2759"/>
<evidence type="ECO:0000313" key="4">
    <source>
        <dbReference type="Proteomes" id="UP001152797"/>
    </source>
</evidence>
<evidence type="ECO:0000313" key="3">
    <source>
        <dbReference type="EMBL" id="CAL4784354.1"/>
    </source>
</evidence>
<dbReference type="AlphaFoldDB" id="A0A9P1G4I4"/>
<keyword evidence="4" id="KW-1185">Reference proteome</keyword>
<dbReference type="EMBL" id="CAMXCT010002280">
    <property type="protein sequence ID" value="CAI3997042.1"/>
    <property type="molecule type" value="Genomic_DNA"/>
</dbReference>
<dbReference type="EMBL" id="CAMXCT020002280">
    <property type="protein sequence ID" value="CAL1150417.1"/>
    <property type="molecule type" value="Genomic_DNA"/>
</dbReference>
<evidence type="ECO:0000313" key="2">
    <source>
        <dbReference type="EMBL" id="CAI3997042.1"/>
    </source>
</evidence>
<reference evidence="3 4" key="2">
    <citation type="submission" date="2024-05" db="EMBL/GenBank/DDBJ databases">
        <authorList>
            <person name="Chen Y."/>
            <person name="Shah S."/>
            <person name="Dougan E. K."/>
            <person name="Thang M."/>
            <person name="Chan C."/>
        </authorList>
    </citation>
    <scope>NUCLEOTIDE SEQUENCE [LARGE SCALE GENOMIC DNA]</scope>
</reference>
<accession>A0A9P1G4I4</accession>
<feature type="region of interest" description="Disordered" evidence="1">
    <location>
        <begin position="909"/>
        <end position="931"/>
    </location>
</feature>
<dbReference type="Proteomes" id="UP001152797">
    <property type="component" value="Unassembled WGS sequence"/>
</dbReference>
<feature type="non-terminal residue" evidence="2">
    <location>
        <position position="1"/>
    </location>
</feature>
<comment type="caution">
    <text evidence="2">The sequence shown here is derived from an EMBL/GenBank/DDBJ whole genome shotgun (WGS) entry which is preliminary data.</text>
</comment>
<proteinExistence type="predicted"/>
<feature type="non-terminal residue" evidence="2">
    <location>
        <position position="931"/>
    </location>
</feature>
<sequence>ESKEPETRDFFEDELRGYRLLKSARLTTSERQNILTQTNNSAGFLQIRRALRTLFSEDDDSGKGGLRKGRLYWNEYEAHGEDEDESWMWEADDPGTWAWDDSQYNYWQSWTDDSWYQQQDSYVDEGAWDEELLNETANADDNSDPAEQQFREAYALAGEANKTLAEARDAVRSLRSIGAIMAYDQNLFIYNDKASGSQWMAVKMQPLPSAHVSVDLKGDLTAMDGKWEDVFHASTTVVHADDEGPHFGKPSVMMMSKQLTQSHIRQSLAQKIFHLRQRIRDGSTSTAMCPGRPQTGGCNKNHDLKSRTNQYATWQACVKCGLRMSYQVKGSGNGEHRHMGPHPNQVMVAMEQLRTHHTAENITEKMVNGKLMELKGIQLQQGLSNSMAINMSLREYRCDQGSNGYTMPKGQTDLLMEAAEKHLREKGLDGLDPEEFKERVMNYWEVKKEPKPEINDPKAAEAMVLEIISSDEENTKDTAQGFGSANVLKGRHHESRVHDSQAKGFQEVATRFHDEPSKQTNRDGTHLNCAEASLPVPGPGGGKRCGIQPMISKKLAANVAFLGAILMCSVRSMFTMMSDHNFMEVACSPTSYLSSRMQDLGYPIQRVNCREGFDLDRKVGTTKLRHRIAQSPPEHCWTRLSNLNHLTRRTDAEEAAFQKRQSNDLQRAYEVSPALEPVLSTGGDVSWEWPTGASAGDVPSMEQMQSDLSAADVQQEPSAVQPVRPDTWKLHNEDGASWLIRVHNMPRLALFTPARATTCPFDDASLTGVRQTRLRGIPKGSETVKLEDNYQESDEPNRLMQERWIGEAWLEIKPESRPAKSQTTTGQKRKSENADRDDVQDDEPKDDDVVPDEGLDQQPDDQDRVLPQVPGISPLTTALRDRGANAVDGILRNPAVGANIMEVDAADVAIESSSSSDSEELVPDVKQEEHE</sequence>
<dbReference type="EMBL" id="CAMXCT030002280">
    <property type="protein sequence ID" value="CAL4784354.1"/>
    <property type="molecule type" value="Genomic_DNA"/>
</dbReference>
<organism evidence="2">
    <name type="scientific">Cladocopium goreaui</name>
    <dbReference type="NCBI Taxonomy" id="2562237"/>
    <lineage>
        <taxon>Eukaryota</taxon>
        <taxon>Sar</taxon>
        <taxon>Alveolata</taxon>
        <taxon>Dinophyceae</taxon>
        <taxon>Suessiales</taxon>
        <taxon>Symbiodiniaceae</taxon>
        <taxon>Cladocopium</taxon>
    </lineage>
</organism>
<feature type="region of interest" description="Disordered" evidence="1">
    <location>
        <begin position="810"/>
        <end position="875"/>
    </location>
</feature>
<name>A0A9P1G4I4_9DINO</name>